<dbReference type="AlphaFoldDB" id="A0A7H0Y509"/>
<keyword evidence="1" id="KW-0812">Transmembrane</keyword>
<keyword evidence="1" id="KW-1133">Transmembrane helix</keyword>
<dbReference type="Proteomes" id="UP000516384">
    <property type="component" value="Chromosome"/>
</dbReference>
<dbReference type="EMBL" id="CP061172">
    <property type="protein sequence ID" value="QNR66167.1"/>
    <property type="molecule type" value="Genomic_DNA"/>
</dbReference>
<dbReference type="RefSeq" id="WP_190297674.1">
    <property type="nucleotide sequence ID" value="NZ_CP061172.1"/>
</dbReference>
<organism evidence="2 3">
    <name type="scientific">Paenibacillus peoriae</name>
    <dbReference type="NCBI Taxonomy" id="59893"/>
    <lineage>
        <taxon>Bacteria</taxon>
        <taxon>Bacillati</taxon>
        <taxon>Bacillota</taxon>
        <taxon>Bacilli</taxon>
        <taxon>Bacillales</taxon>
        <taxon>Paenibacillaceae</taxon>
        <taxon>Paenibacillus</taxon>
    </lineage>
</organism>
<proteinExistence type="predicted"/>
<evidence type="ECO:0000256" key="1">
    <source>
        <dbReference type="SAM" id="Phobius"/>
    </source>
</evidence>
<reference evidence="2 3" key="1">
    <citation type="submission" date="2020-09" db="EMBL/GenBank/DDBJ databases">
        <title>Characterization of Paenibacillus peoriae strain ZF390 with broad-spectrum antimicrobial activity as a potential biocontrol agent.</title>
        <authorList>
            <person name="Li L."/>
            <person name="Zhao Y."/>
            <person name="Li B."/>
            <person name="Xie X."/>
        </authorList>
    </citation>
    <scope>NUCLEOTIDE SEQUENCE [LARGE SCALE GENOMIC DNA]</scope>
    <source>
        <strain evidence="2 3">ZF390</strain>
    </source>
</reference>
<accession>A0A7H0Y509</accession>
<name>A0A7H0Y509_9BACL</name>
<evidence type="ECO:0008006" key="4">
    <source>
        <dbReference type="Google" id="ProtNLM"/>
    </source>
</evidence>
<evidence type="ECO:0000313" key="3">
    <source>
        <dbReference type="Proteomes" id="UP000516384"/>
    </source>
</evidence>
<feature type="transmembrane region" description="Helical" evidence="1">
    <location>
        <begin position="73"/>
        <end position="93"/>
    </location>
</feature>
<sequence>MEKIVFSQITYAYEFTNIEIFFKYKNMTFFSTDNLTSVYTDNGASQAREFKLNCITSIEEHEGINESNRYNRASILTVLGVISFFVGIPLTVYHKIKGEDTIIPNNSIYEKPLKLIIENEDYTQQLKSVLEKLESDEEIVVSLLDRWRKANYLVNESVDANLYHDEAILSYFHIIELICEIYSKGLRIDLEENIKGYVEEFYKKHFFFNENQLESQVNSVKKVFTEVLIGRDLALSHKIKFVLTKFNMLNPFVEYFIDSVIKTRNAIAHGRFTYQEKLSWPLPPFFFMSNESFEILDSLNFLTARLISCYLGIECWKKDWEEVDKDLMPPDKLLEKFLTNVAEFPELNCVSINEPNQYHITWRSIFKHYVSNPKKFKIDKIEIALKSLFMNCTVNESSAGDLFNISVILSDSKDEEIQNTAIKNIDLIVQNRWYAWSNKRDIYSYLEEMNVPPIWYLSYLKQ</sequence>
<keyword evidence="1" id="KW-0472">Membrane</keyword>
<evidence type="ECO:0000313" key="2">
    <source>
        <dbReference type="EMBL" id="QNR66167.1"/>
    </source>
</evidence>
<gene>
    <name evidence="2" type="ORF">IAQ67_20260</name>
</gene>
<protein>
    <recommendedName>
        <fullName evidence="4">Apea-like HEPN domain-containing protein</fullName>
    </recommendedName>
</protein>